<name>A0ABP8LTM6_9BACT</name>
<sequence>MKKESHIRLKTARLFLVCCLVSHILTAQEQRFTREDSVRGSITHEREWWDLLFYHLKVKVDPDSQSFSGSNLVRYRVLQPSRRLQIDLQAPLRLTKVTQDGNTLSFDRDGNAWFINLVKPQREGQVEELLVYYEGQPKVAVRPPWDGGVQWAKDQSGKPFIATACQGIGASVWWPCKDHMYDEPDSMRISVNVPAGLSDVSNGRLAGIDSLADGSRTFHWVVRNPINNYGVNLNIAGYTGWKETYEGEKGRLDLSYYVLPANEGKARVHFRQVPMMLKAFEYWFGPYPFYEDGFKLVEVPYLGMEHQSSVTYGNRYANGYLGRDLSQTGWGLKFDFIIIHESGHEWFANNITYRDIADMWIHESFTTYSESLFLEYHYGKRAADEYMIGSRNLVQNEARIMGIFGVNHRGSGDMYAKGANMLHTIRQVVNDDDRWRKILRGLNTDFYHSTVDGSQVIDYINRNAGRDFTPVFRQYLEDIRIPQLQYVFKNGTLHYRWSQVMQGFDLPLRVQFGDGSEAWLQPEAGKWKTIRTRQKTLSVDPNFYVTAKQLPSLSD</sequence>
<dbReference type="PANTHER" id="PTHR45726:SF3">
    <property type="entry name" value="LEUKOTRIENE A-4 HYDROLASE"/>
    <property type="match status" value="1"/>
</dbReference>
<dbReference type="InterPro" id="IPR042097">
    <property type="entry name" value="Aminopeptidase_N-like_N_sf"/>
</dbReference>
<dbReference type="RefSeq" id="WP_345027082.1">
    <property type="nucleotide sequence ID" value="NZ_BAABEY010000011.1"/>
</dbReference>
<gene>
    <name evidence="3" type="ORF">GCM10023091_10990</name>
</gene>
<dbReference type="Gene3D" id="1.10.390.10">
    <property type="entry name" value="Neutral Protease Domain 2"/>
    <property type="match status" value="1"/>
</dbReference>
<dbReference type="Gene3D" id="2.60.40.1730">
    <property type="entry name" value="tricorn interacting facor f3 domain"/>
    <property type="match status" value="1"/>
</dbReference>
<feature type="domain" description="Aminopeptidase N-like N-terminal" evidence="2">
    <location>
        <begin position="54"/>
        <end position="226"/>
    </location>
</feature>
<dbReference type="EMBL" id="BAABEY010000011">
    <property type="protein sequence ID" value="GAA4435100.1"/>
    <property type="molecule type" value="Genomic_DNA"/>
</dbReference>
<dbReference type="CDD" id="cd09603">
    <property type="entry name" value="M1_APN_like"/>
    <property type="match status" value="1"/>
</dbReference>
<accession>A0ABP8LTM6</accession>
<evidence type="ECO:0000259" key="1">
    <source>
        <dbReference type="Pfam" id="PF01433"/>
    </source>
</evidence>
<evidence type="ECO:0000313" key="4">
    <source>
        <dbReference type="Proteomes" id="UP001501508"/>
    </source>
</evidence>
<dbReference type="SUPFAM" id="SSF63737">
    <property type="entry name" value="Leukotriene A4 hydrolase N-terminal domain"/>
    <property type="match status" value="1"/>
</dbReference>
<keyword evidence="4" id="KW-1185">Reference proteome</keyword>
<proteinExistence type="predicted"/>
<protein>
    <submittedName>
        <fullName evidence="3">M1 family metallopeptidase</fullName>
    </submittedName>
</protein>
<dbReference type="SUPFAM" id="SSF55486">
    <property type="entry name" value="Metalloproteases ('zincins'), catalytic domain"/>
    <property type="match status" value="1"/>
</dbReference>
<comment type="caution">
    <text evidence="3">The sequence shown here is derived from an EMBL/GenBank/DDBJ whole genome shotgun (WGS) entry which is preliminary data.</text>
</comment>
<dbReference type="PANTHER" id="PTHR45726">
    <property type="entry name" value="LEUKOTRIENE A-4 HYDROLASE"/>
    <property type="match status" value="1"/>
</dbReference>
<dbReference type="Proteomes" id="UP001501508">
    <property type="component" value="Unassembled WGS sequence"/>
</dbReference>
<dbReference type="InterPro" id="IPR014782">
    <property type="entry name" value="Peptidase_M1_dom"/>
</dbReference>
<organism evidence="3 4">
    <name type="scientific">Ravibacter arvi</name>
    <dbReference type="NCBI Taxonomy" id="2051041"/>
    <lineage>
        <taxon>Bacteria</taxon>
        <taxon>Pseudomonadati</taxon>
        <taxon>Bacteroidota</taxon>
        <taxon>Cytophagia</taxon>
        <taxon>Cytophagales</taxon>
        <taxon>Spirosomataceae</taxon>
        <taxon>Ravibacter</taxon>
    </lineage>
</organism>
<evidence type="ECO:0000313" key="3">
    <source>
        <dbReference type="EMBL" id="GAA4435100.1"/>
    </source>
</evidence>
<dbReference type="InterPro" id="IPR045357">
    <property type="entry name" value="Aminopeptidase_N-like_N"/>
</dbReference>
<dbReference type="Pfam" id="PF01433">
    <property type="entry name" value="Peptidase_M1"/>
    <property type="match status" value="1"/>
</dbReference>
<dbReference type="InterPro" id="IPR034015">
    <property type="entry name" value="M1_LTA4H"/>
</dbReference>
<evidence type="ECO:0000259" key="2">
    <source>
        <dbReference type="Pfam" id="PF17900"/>
    </source>
</evidence>
<dbReference type="Pfam" id="PF17900">
    <property type="entry name" value="Peptidase_M1_N"/>
    <property type="match status" value="1"/>
</dbReference>
<dbReference type="InterPro" id="IPR027268">
    <property type="entry name" value="Peptidase_M4/M1_CTD_sf"/>
</dbReference>
<reference evidence="4" key="1">
    <citation type="journal article" date="2019" name="Int. J. Syst. Evol. Microbiol.">
        <title>The Global Catalogue of Microorganisms (GCM) 10K type strain sequencing project: providing services to taxonomists for standard genome sequencing and annotation.</title>
        <authorList>
            <consortium name="The Broad Institute Genomics Platform"/>
            <consortium name="The Broad Institute Genome Sequencing Center for Infectious Disease"/>
            <person name="Wu L."/>
            <person name="Ma J."/>
        </authorList>
    </citation>
    <scope>NUCLEOTIDE SEQUENCE [LARGE SCALE GENOMIC DNA]</scope>
    <source>
        <strain evidence="4">JCM 31920</strain>
    </source>
</reference>
<feature type="domain" description="Peptidase M1 membrane alanine aminopeptidase" evidence="1">
    <location>
        <begin position="282"/>
        <end position="475"/>
    </location>
</feature>